<sequence length="855" mass="99310">MHHSTYHSQLVKWISMVFLLLVANASYSQTTVVSGIVMDAGTKDPIPFASVYFREGKGVTADSTGHFEMRTNRVVNQLVVSYIGYKTRTISIKNGVEQTVNVELWLDNTKDLGKVVIKSKKKINYHNKDNPAVELIRRVIANRDKNKPEFYDYVEYEQYEKLQLSLSKVSEKVANNKLLKPFQFLFENKDTTKIPGKTLIPIYLEEKITDNYFRKSPEKKKSIVEADRKVNFGEFVDSNGVSSYLNRLYEDVNIYDNNISLFTREFLSPIADMAPTFYMFFIRDTVTDAAGKKLVKMYFTPRNTNDFLFRGTMFITLDSNYAVQKLNMTVSPNINLNLVREMYITQEFEQYPADGKYHVIKSNVLAEASLTKRRGNGIFGERTVSYKNYTINKPRDPQFYDGPSLVTLKNPIQNRDSFWAVRRHDTLTVAEAKVYTNIDSLKTLKPYRRFMDVANILLAGYKNFGKFEIGPANAFYSFNPIEGFRLRFGGRTTPKLSKRVYLETYGAYGFKDEKWKGFLALTYSLNNKSIYSFPLNYIKASAQRETRIPGQELQFVQEDNFLLSFKRGKNDKWLYNTIYRLNYVHELANHFSYDLGIKNWRQEPAGAIEYIKEHNSVFVKDSSVTTTDLSLELRWAPGEQFYQGTVFRTPIINKHPIFRFRYIRGIKGPFNGQYNYDNLNLSISKRVYMSQFGNSDMILEGGYIFGKVPYPLLTVHRANQTYAYQLASYNLMNFLEFVSDRYVSLNIDHHFNGFIFNRLPLIKKLDLREVVTAKVLYGGVRSENDPEKNPDLYKFPNYNGVPTTFAMDKEPYIEGSVGISNIFKLLRVDVVKRFTYLNHPDIATWGIRGRVRFEF</sequence>
<dbReference type="InterPro" id="IPR043741">
    <property type="entry name" value="DUF5686"/>
</dbReference>
<evidence type="ECO:0000313" key="2">
    <source>
        <dbReference type="Proteomes" id="UP000184048"/>
    </source>
</evidence>
<dbReference type="OrthoDB" id="983143at2"/>
<dbReference type="EMBL" id="FQUU01000014">
    <property type="protein sequence ID" value="SHF62839.1"/>
    <property type="molecule type" value="Genomic_DNA"/>
</dbReference>
<gene>
    <name evidence="1" type="ORF">SAMN02745131_03138</name>
</gene>
<dbReference type="Proteomes" id="UP000184048">
    <property type="component" value="Unassembled WGS sequence"/>
</dbReference>
<accession>A0A1M5D720</accession>
<dbReference type="AlphaFoldDB" id="A0A1M5D720"/>
<reference evidence="1 2" key="1">
    <citation type="submission" date="2016-11" db="EMBL/GenBank/DDBJ databases">
        <authorList>
            <person name="Jaros S."/>
            <person name="Januszkiewicz K."/>
            <person name="Wedrychowicz H."/>
        </authorList>
    </citation>
    <scope>NUCLEOTIDE SEQUENCE [LARGE SCALE GENOMIC DNA]</scope>
    <source>
        <strain evidence="1 2">DSM 18119</strain>
    </source>
</reference>
<dbReference type="STRING" id="1121884.SAMN02745131_03138"/>
<organism evidence="1 2">
    <name type="scientific">Flavisolibacter ginsengisoli DSM 18119</name>
    <dbReference type="NCBI Taxonomy" id="1121884"/>
    <lineage>
        <taxon>Bacteria</taxon>
        <taxon>Pseudomonadati</taxon>
        <taxon>Bacteroidota</taxon>
        <taxon>Chitinophagia</taxon>
        <taxon>Chitinophagales</taxon>
        <taxon>Chitinophagaceae</taxon>
        <taxon>Flavisolibacter</taxon>
    </lineage>
</organism>
<evidence type="ECO:0000313" key="1">
    <source>
        <dbReference type="EMBL" id="SHF62839.1"/>
    </source>
</evidence>
<name>A0A1M5D720_9BACT</name>
<dbReference type="Pfam" id="PF13715">
    <property type="entry name" value="CarbopepD_reg_2"/>
    <property type="match status" value="1"/>
</dbReference>
<dbReference type="SUPFAM" id="SSF49464">
    <property type="entry name" value="Carboxypeptidase regulatory domain-like"/>
    <property type="match status" value="1"/>
</dbReference>
<dbReference type="Gene3D" id="2.60.40.1120">
    <property type="entry name" value="Carboxypeptidase-like, regulatory domain"/>
    <property type="match status" value="1"/>
</dbReference>
<dbReference type="InterPro" id="IPR008969">
    <property type="entry name" value="CarboxyPept-like_regulatory"/>
</dbReference>
<dbReference type="Pfam" id="PF18939">
    <property type="entry name" value="DUF5686"/>
    <property type="match status" value="1"/>
</dbReference>
<protein>
    <submittedName>
        <fullName evidence="1">CarboxypepD_reg-like domain-containing protein</fullName>
    </submittedName>
</protein>
<proteinExistence type="predicted"/>
<keyword evidence="2" id="KW-1185">Reference proteome</keyword>